<reference evidence="2" key="1">
    <citation type="journal article" date="2019" name="Curr. Biol.">
        <title>Genome Sequence of Striga asiatica Provides Insight into the Evolution of Plant Parasitism.</title>
        <authorList>
            <person name="Yoshida S."/>
            <person name="Kim S."/>
            <person name="Wafula E.K."/>
            <person name="Tanskanen J."/>
            <person name="Kim Y.M."/>
            <person name="Honaas L."/>
            <person name="Yang Z."/>
            <person name="Spallek T."/>
            <person name="Conn C.E."/>
            <person name="Ichihashi Y."/>
            <person name="Cheong K."/>
            <person name="Cui S."/>
            <person name="Der J.P."/>
            <person name="Gundlach H."/>
            <person name="Jiao Y."/>
            <person name="Hori C."/>
            <person name="Ishida J.K."/>
            <person name="Kasahara H."/>
            <person name="Kiba T."/>
            <person name="Kim M.S."/>
            <person name="Koo N."/>
            <person name="Laohavisit A."/>
            <person name="Lee Y.H."/>
            <person name="Lumba S."/>
            <person name="McCourt P."/>
            <person name="Mortimer J.C."/>
            <person name="Mutuku J.M."/>
            <person name="Nomura T."/>
            <person name="Sasaki-Sekimoto Y."/>
            <person name="Seto Y."/>
            <person name="Wang Y."/>
            <person name="Wakatake T."/>
            <person name="Sakakibara H."/>
            <person name="Demura T."/>
            <person name="Yamaguchi S."/>
            <person name="Yoneyama K."/>
            <person name="Manabe R.I."/>
            <person name="Nelson D.C."/>
            <person name="Schulman A.H."/>
            <person name="Timko M.P."/>
            <person name="dePamphilis C.W."/>
            <person name="Choi D."/>
            <person name="Shirasu K."/>
        </authorList>
    </citation>
    <scope>NUCLEOTIDE SEQUENCE [LARGE SCALE GENOMIC DNA]</scope>
    <source>
        <strain evidence="2">cv. UVA1</strain>
    </source>
</reference>
<sequence length="125" mass="13840">MQSYNPSEAHKVHTPTHLNAKFGITLYFSEAHKVHTPTHLNAKFGITLYFCTSIYLSPKASSNHKPPDATIPMADKKFPTAFEESPPVGQCSKHIIVVITFGQMSTSAVVDPPQRSNNRDPNSFN</sequence>
<proteinExistence type="predicted"/>
<protein>
    <submittedName>
        <fullName evidence="1">Fructose-1,6-bisphosphatase class 1 2</fullName>
    </submittedName>
</protein>
<dbReference type="AlphaFoldDB" id="A0A5A7QBF0"/>
<comment type="caution">
    <text evidence="1">The sequence shown here is derived from an EMBL/GenBank/DDBJ whole genome shotgun (WGS) entry which is preliminary data.</text>
</comment>
<keyword evidence="2" id="KW-1185">Reference proteome</keyword>
<organism evidence="1 2">
    <name type="scientific">Striga asiatica</name>
    <name type="common">Asiatic witchweed</name>
    <name type="synonym">Buchnera asiatica</name>
    <dbReference type="NCBI Taxonomy" id="4170"/>
    <lineage>
        <taxon>Eukaryota</taxon>
        <taxon>Viridiplantae</taxon>
        <taxon>Streptophyta</taxon>
        <taxon>Embryophyta</taxon>
        <taxon>Tracheophyta</taxon>
        <taxon>Spermatophyta</taxon>
        <taxon>Magnoliopsida</taxon>
        <taxon>eudicotyledons</taxon>
        <taxon>Gunneridae</taxon>
        <taxon>Pentapetalae</taxon>
        <taxon>asterids</taxon>
        <taxon>lamiids</taxon>
        <taxon>Lamiales</taxon>
        <taxon>Orobanchaceae</taxon>
        <taxon>Buchnereae</taxon>
        <taxon>Striga</taxon>
    </lineage>
</organism>
<accession>A0A5A7QBF0</accession>
<dbReference type="EMBL" id="BKCP01006404">
    <property type="protein sequence ID" value="GER42595.1"/>
    <property type="molecule type" value="Genomic_DNA"/>
</dbReference>
<evidence type="ECO:0000313" key="2">
    <source>
        <dbReference type="Proteomes" id="UP000325081"/>
    </source>
</evidence>
<evidence type="ECO:0000313" key="1">
    <source>
        <dbReference type="EMBL" id="GER42595.1"/>
    </source>
</evidence>
<name>A0A5A7QBF0_STRAF</name>
<gene>
    <name evidence="1" type="ORF">STAS_19391</name>
</gene>
<dbReference type="Proteomes" id="UP000325081">
    <property type="component" value="Unassembled WGS sequence"/>
</dbReference>